<dbReference type="EMBL" id="JAWXYG010000001">
    <property type="protein sequence ID" value="KAK4285089.1"/>
    <property type="molecule type" value="Genomic_DNA"/>
</dbReference>
<evidence type="ECO:0000313" key="10">
    <source>
        <dbReference type="Proteomes" id="UP001293593"/>
    </source>
</evidence>
<dbReference type="FunFam" id="1.10.8.430:FF:000003">
    <property type="entry name" value="Probable disease resistance protein At5g66910"/>
    <property type="match status" value="1"/>
</dbReference>
<name>A0AAE1N9I4_9FABA</name>
<keyword evidence="10" id="KW-1185">Reference proteome</keyword>
<reference evidence="9" key="1">
    <citation type="submission" date="2023-10" db="EMBL/GenBank/DDBJ databases">
        <title>Chromosome-level genome of the transformable northern wattle, Acacia crassicarpa.</title>
        <authorList>
            <person name="Massaro I."/>
            <person name="Sinha N.R."/>
            <person name="Poethig S."/>
            <person name="Leichty A.R."/>
        </authorList>
    </citation>
    <scope>NUCLEOTIDE SEQUENCE</scope>
    <source>
        <strain evidence="9">Acra3RX</strain>
        <tissue evidence="9">Leaf</tissue>
    </source>
</reference>
<dbReference type="GO" id="GO:0006952">
    <property type="term" value="P:defense response"/>
    <property type="evidence" value="ECO:0007669"/>
    <property type="project" value="UniProtKB-KW"/>
</dbReference>
<dbReference type="SUPFAM" id="SSF52540">
    <property type="entry name" value="P-loop containing nucleoside triphosphate hydrolases"/>
    <property type="match status" value="1"/>
</dbReference>
<dbReference type="GO" id="GO:0043531">
    <property type="term" value="F:ADP binding"/>
    <property type="evidence" value="ECO:0007669"/>
    <property type="project" value="InterPro"/>
</dbReference>
<dbReference type="InterPro" id="IPR058922">
    <property type="entry name" value="WHD_DRP"/>
</dbReference>
<evidence type="ECO:0000313" key="9">
    <source>
        <dbReference type="EMBL" id="KAK4285089.1"/>
    </source>
</evidence>
<evidence type="ECO:0000259" key="8">
    <source>
        <dbReference type="SMART" id="SM00382"/>
    </source>
</evidence>
<evidence type="ECO:0000256" key="5">
    <source>
        <dbReference type="ARBA" id="ARBA00022821"/>
    </source>
</evidence>
<dbReference type="PRINTS" id="PR00364">
    <property type="entry name" value="DISEASERSIST"/>
</dbReference>
<dbReference type="Proteomes" id="UP001293593">
    <property type="component" value="Unassembled WGS sequence"/>
</dbReference>
<keyword evidence="2" id="KW-0433">Leucine-rich repeat</keyword>
<dbReference type="FunFam" id="3.40.50.300:FF:001091">
    <property type="entry name" value="Probable disease resistance protein At1g61300"/>
    <property type="match status" value="1"/>
</dbReference>
<evidence type="ECO:0000256" key="3">
    <source>
        <dbReference type="ARBA" id="ARBA00022737"/>
    </source>
</evidence>
<proteinExistence type="inferred from homology"/>
<keyword evidence="7" id="KW-0175">Coiled coil</keyword>
<protein>
    <recommendedName>
        <fullName evidence="8">AAA+ ATPase domain-containing protein</fullName>
    </recommendedName>
</protein>
<dbReference type="InterPro" id="IPR036388">
    <property type="entry name" value="WH-like_DNA-bd_sf"/>
</dbReference>
<keyword evidence="5" id="KW-0611">Plant defense</keyword>
<dbReference type="Pfam" id="PF23247">
    <property type="entry name" value="LRR_RPS2"/>
    <property type="match status" value="1"/>
</dbReference>
<dbReference type="SUPFAM" id="SSF52058">
    <property type="entry name" value="L domain-like"/>
    <property type="match status" value="1"/>
</dbReference>
<dbReference type="AlphaFoldDB" id="A0AAE1N9I4"/>
<dbReference type="InterPro" id="IPR003593">
    <property type="entry name" value="AAA+_ATPase"/>
</dbReference>
<comment type="caution">
    <text evidence="9">The sequence shown here is derived from an EMBL/GenBank/DDBJ whole genome shotgun (WGS) entry which is preliminary data.</text>
</comment>
<dbReference type="Gene3D" id="1.10.10.10">
    <property type="entry name" value="Winged helix-like DNA-binding domain superfamily/Winged helix DNA-binding domain"/>
    <property type="match status" value="1"/>
</dbReference>
<dbReference type="Gene3D" id="3.80.10.10">
    <property type="entry name" value="Ribonuclease Inhibitor"/>
    <property type="match status" value="2"/>
</dbReference>
<dbReference type="SMART" id="SM00382">
    <property type="entry name" value="AAA"/>
    <property type="match status" value="1"/>
</dbReference>
<dbReference type="InterPro" id="IPR050905">
    <property type="entry name" value="Plant_NBS-LRR"/>
</dbReference>
<dbReference type="Gene3D" id="3.40.50.300">
    <property type="entry name" value="P-loop containing nucleotide triphosphate hydrolases"/>
    <property type="match status" value="1"/>
</dbReference>
<dbReference type="InterPro" id="IPR027417">
    <property type="entry name" value="P-loop_NTPase"/>
</dbReference>
<sequence>MDPSSSIWDATKIFCCFLNKEAAYAYDLENNLKLLETKWERLQEKKQDVEAYLEVEENTGEKQRRHQVSGWLKRMESAQKEIKDIQVRGDKQTQENCLSKYCPKYCIASYKLGKNIAGILRKVDELESEGEPFCRDFKIALKHLHKPNEMPCGETVGLDLMFDKVWRSIEETNIGIIGLYGMGGVGKTTLLKKINNNFAKRSDFYIVWVVVSKSPNLDKIMNDIKKEVGIGDEIWSHCSNQDGKAREIYKVLKNKKFVLFLDDIWDRLDLEKVGVPYPKETNFQSKVLFTTRFEDVVSKMKAERTFKIEVLPEKEALELFYMKVGEETLKSSPIIHNIAQKMASKCKGLPLALSVLGSAMAGVKSKEAWQYSINNLTESSWTASPLENEVFFVLKFSYDRLPDEMHKKCFLYCASYPNNYVINVVDLIRLWIAEGFLDIDGMRSLHDMHCHAGSILEKLKCSCLLENYVYDSSSIPYIKIHDVIRDMALWIARDQDKNKNKIIVQEDAQAISQANFENWEMVERISIWDGVESWIQSKSWTSLKTLFLNFESDCAINGLQNIQYASQLKVLHLRRMKIVSAEGLGGLNLLEYLLLGKSVVMNALDLWRELKNLKSLKFFHLELSNDNVIPLGLISSLHQLKLCVFYLNGVRDEREEKKFVEELECSSNLEEVELDITTESGLNELLKSTKLQNCIYVLHLHNVDIQVNGPLLLATMSKMKHLQHLQLHHLQNVIDLSVYDTCRLSALQIVCVFYCNSIHHLTWLKYAPLLRRLVVENCMSIEEVIKGEIILKDEKDTIFPSLEVLVLQILPKLRSIHERVLSFPSLRSIYVSHCKNLKKLPFDSHLAKAKLRHIWGDQEWWDNLEWDDPATKVIFHSKFQQW</sequence>
<dbReference type="PANTHER" id="PTHR33463">
    <property type="entry name" value="NB-ARC DOMAIN-CONTAINING PROTEIN-RELATED"/>
    <property type="match status" value="1"/>
</dbReference>
<dbReference type="Pfam" id="PF00931">
    <property type="entry name" value="NB-ARC"/>
    <property type="match status" value="1"/>
</dbReference>
<organism evidence="9 10">
    <name type="scientific">Acacia crassicarpa</name>
    <name type="common">northern wattle</name>
    <dbReference type="NCBI Taxonomy" id="499986"/>
    <lineage>
        <taxon>Eukaryota</taxon>
        <taxon>Viridiplantae</taxon>
        <taxon>Streptophyta</taxon>
        <taxon>Embryophyta</taxon>
        <taxon>Tracheophyta</taxon>
        <taxon>Spermatophyta</taxon>
        <taxon>Magnoliopsida</taxon>
        <taxon>eudicotyledons</taxon>
        <taxon>Gunneridae</taxon>
        <taxon>Pentapetalae</taxon>
        <taxon>rosids</taxon>
        <taxon>fabids</taxon>
        <taxon>Fabales</taxon>
        <taxon>Fabaceae</taxon>
        <taxon>Caesalpinioideae</taxon>
        <taxon>mimosoid clade</taxon>
        <taxon>Acacieae</taxon>
        <taxon>Acacia</taxon>
    </lineage>
</organism>
<feature type="coiled-coil region" evidence="7">
    <location>
        <begin position="25"/>
        <end position="95"/>
    </location>
</feature>
<evidence type="ECO:0000256" key="7">
    <source>
        <dbReference type="SAM" id="Coils"/>
    </source>
</evidence>
<dbReference type="InterPro" id="IPR002182">
    <property type="entry name" value="NB-ARC"/>
</dbReference>
<keyword evidence="6" id="KW-0067">ATP-binding</keyword>
<dbReference type="InterPro" id="IPR042197">
    <property type="entry name" value="Apaf_helical"/>
</dbReference>
<evidence type="ECO:0000256" key="4">
    <source>
        <dbReference type="ARBA" id="ARBA00022741"/>
    </source>
</evidence>
<keyword evidence="3" id="KW-0677">Repeat</keyword>
<dbReference type="GO" id="GO:0005524">
    <property type="term" value="F:ATP binding"/>
    <property type="evidence" value="ECO:0007669"/>
    <property type="project" value="UniProtKB-KW"/>
</dbReference>
<dbReference type="FunFam" id="1.10.10.10:FF:000322">
    <property type="entry name" value="Probable disease resistance protein At1g63360"/>
    <property type="match status" value="1"/>
</dbReference>
<evidence type="ECO:0000256" key="6">
    <source>
        <dbReference type="ARBA" id="ARBA00022840"/>
    </source>
</evidence>
<evidence type="ECO:0000256" key="1">
    <source>
        <dbReference type="ARBA" id="ARBA00008894"/>
    </source>
</evidence>
<keyword evidence="4" id="KW-0547">Nucleotide-binding</keyword>
<dbReference type="Gene3D" id="1.10.8.430">
    <property type="entry name" value="Helical domain of apoptotic protease-activating factors"/>
    <property type="match status" value="1"/>
</dbReference>
<comment type="similarity">
    <text evidence="1">Belongs to the disease resistance NB-LRR family.</text>
</comment>
<feature type="domain" description="AAA+ ATPase" evidence="8">
    <location>
        <begin position="173"/>
        <end position="312"/>
    </location>
</feature>
<gene>
    <name evidence="9" type="ORF">QN277_001832</name>
</gene>
<accession>A0AAE1N9I4</accession>
<dbReference type="InterPro" id="IPR032675">
    <property type="entry name" value="LRR_dom_sf"/>
</dbReference>
<evidence type="ECO:0000256" key="2">
    <source>
        <dbReference type="ARBA" id="ARBA00022614"/>
    </source>
</evidence>
<dbReference type="Pfam" id="PF23559">
    <property type="entry name" value="WHD_DRP"/>
    <property type="match status" value="1"/>
</dbReference>
<dbReference type="PANTHER" id="PTHR33463:SF220">
    <property type="entry name" value="NB-ARC DOMAIN-CONTAINING PROTEIN"/>
    <property type="match status" value="1"/>
</dbReference>
<dbReference type="InterPro" id="IPR057135">
    <property type="entry name" value="At4g27190-like_LRR"/>
</dbReference>